<sequence>MLTRKLLESQDFAKTYSALENLFWTPAQLDASLNHMIETCPKDQGIWIFGYGSLIWNPLLEYAEVQPAHLKGWQRDFNIRLLAGRGSEHTPGRMLGLKTEGDTRGLAFRLSDDNARCELQLLWTREMLAGVYTPKWCPLSLADGREIFGITFITDPKHPLYESNSTLNTVAALISQASGSLGSNAEYLFSLDSALEQHRMPDSNITELARCVRQIQQNSPTR</sequence>
<gene>
    <name evidence="3" type="ORF">CJD50_03480</name>
</gene>
<dbReference type="CDD" id="cd06661">
    <property type="entry name" value="GGCT_like"/>
    <property type="match status" value="1"/>
</dbReference>
<dbReference type="GO" id="GO:0061928">
    <property type="term" value="F:glutathione specific gamma-glutamylcyclotransferase activity"/>
    <property type="evidence" value="ECO:0007669"/>
    <property type="project" value="UniProtKB-EC"/>
</dbReference>
<dbReference type="SUPFAM" id="SSF110857">
    <property type="entry name" value="Gamma-glutamyl cyclotransferase-like"/>
    <property type="match status" value="1"/>
</dbReference>
<evidence type="ECO:0000256" key="1">
    <source>
        <dbReference type="ARBA" id="ARBA00012344"/>
    </source>
</evidence>
<dbReference type="Gene3D" id="3.10.490.10">
    <property type="entry name" value="Gamma-glutamyl cyclotransferase-like"/>
    <property type="match status" value="1"/>
</dbReference>
<dbReference type="AlphaFoldDB" id="A0A2A2MHE1"/>
<dbReference type="InterPro" id="IPR036568">
    <property type="entry name" value="GGCT-like_sf"/>
</dbReference>
<protein>
    <recommendedName>
        <fullName evidence="1">glutathione-specific gamma-glutamylcyclotransferase</fullName>
        <ecNumber evidence="1">4.3.2.7</ecNumber>
    </recommendedName>
</protein>
<dbReference type="PANTHER" id="PTHR12192:SF2">
    <property type="entry name" value="GLUTATHIONE-SPECIFIC GAMMA-GLUTAMYLCYCLOTRANSFERASE 2"/>
    <property type="match status" value="1"/>
</dbReference>
<proteinExistence type="predicted"/>
<evidence type="ECO:0000313" key="4">
    <source>
        <dbReference type="Proteomes" id="UP000218796"/>
    </source>
</evidence>
<dbReference type="EMBL" id="NQMS01000001">
    <property type="protein sequence ID" value="PAV98544.1"/>
    <property type="molecule type" value="Genomic_DNA"/>
</dbReference>
<dbReference type="PANTHER" id="PTHR12192">
    <property type="entry name" value="CATION TRANSPORT PROTEIN CHAC-RELATED"/>
    <property type="match status" value="1"/>
</dbReference>
<accession>A0A2A2MHE1</accession>
<dbReference type="InterPro" id="IPR006840">
    <property type="entry name" value="ChaC"/>
</dbReference>
<dbReference type="EC" id="4.3.2.7" evidence="1"/>
<keyword evidence="4" id="KW-1185">Reference proteome</keyword>
<evidence type="ECO:0000256" key="2">
    <source>
        <dbReference type="ARBA" id="ARBA00023239"/>
    </source>
</evidence>
<organism evidence="3 4">
    <name type="scientific">Hafnia paralvei</name>
    <dbReference type="NCBI Taxonomy" id="546367"/>
    <lineage>
        <taxon>Bacteria</taxon>
        <taxon>Pseudomonadati</taxon>
        <taxon>Pseudomonadota</taxon>
        <taxon>Gammaproteobacteria</taxon>
        <taxon>Enterobacterales</taxon>
        <taxon>Hafniaceae</taxon>
        <taxon>Hafnia</taxon>
    </lineage>
</organism>
<reference evidence="3 4" key="1">
    <citation type="submission" date="2017-08" db="EMBL/GenBank/DDBJ databases">
        <title>Draft Genome Sequence of Hafnia alvei CITHA-6 Isolated from Raw Bovine Milk.</title>
        <authorList>
            <person name="Culligan E.P."/>
            <person name="Mcsweeney A."/>
            <person name="O'Doherty C."/>
            <person name="Gleeson E."/>
            <person name="O'Riordan D."/>
            <person name="Sleator R.D."/>
        </authorList>
    </citation>
    <scope>NUCLEOTIDE SEQUENCE [LARGE SCALE GENOMIC DNA]</scope>
    <source>
        <strain evidence="3 4">CITHA-6</strain>
    </source>
</reference>
<dbReference type="GO" id="GO:0006751">
    <property type="term" value="P:glutathione catabolic process"/>
    <property type="evidence" value="ECO:0007669"/>
    <property type="project" value="InterPro"/>
</dbReference>
<dbReference type="InterPro" id="IPR013024">
    <property type="entry name" value="GGCT-like"/>
</dbReference>
<dbReference type="Proteomes" id="UP000218796">
    <property type="component" value="Unassembled WGS sequence"/>
</dbReference>
<name>A0A2A2MHE1_9GAMM</name>
<dbReference type="RefSeq" id="WP_095661444.1">
    <property type="nucleotide sequence ID" value="NZ_NQMS01000001.1"/>
</dbReference>
<comment type="caution">
    <text evidence="3">The sequence shown here is derived from an EMBL/GenBank/DDBJ whole genome shotgun (WGS) entry which is preliminary data.</text>
</comment>
<evidence type="ECO:0000313" key="3">
    <source>
        <dbReference type="EMBL" id="PAV98544.1"/>
    </source>
</evidence>
<dbReference type="Pfam" id="PF04752">
    <property type="entry name" value="ChaC"/>
    <property type="match status" value="1"/>
</dbReference>
<dbReference type="OrthoDB" id="9795692at2"/>
<dbReference type="GO" id="GO:0005737">
    <property type="term" value="C:cytoplasm"/>
    <property type="evidence" value="ECO:0007669"/>
    <property type="project" value="TreeGrafter"/>
</dbReference>
<keyword evidence="2" id="KW-0456">Lyase</keyword>